<evidence type="ECO:0000256" key="1">
    <source>
        <dbReference type="SAM" id="MobiDB-lite"/>
    </source>
</evidence>
<reference evidence="2" key="1">
    <citation type="submission" date="2016-11" db="EMBL/GenBank/DDBJ databases">
        <title>The genome sequence of Colletotrichum cuscutae.</title>
        <authorList>
            <person name="Baroncelli R."/>
        </authorList>
    </citation>
    <scope>NUCLEOTIDE SEQUENCE</scope>
    <source>
        <strain evidence="2">IMI 304802</strain>
    </source>
</reference>
<sequence length="52" mass="6159">MFRNTNCCRRPRNCTILYPCNPQQHAPLIASRNHHQSPSVPSISKRQRLHHR</sequence>
<name>A0AAI9XDS0_9PEZI</name>
<dbReference type="Proteomes" id="UP001239213">
    <property type="component" value="Unassembled WGS sequence"/>
</dbReference>
<dbReference type="EMBL" id="MPDP01000324">
    <property type="protein sequence ID" value="KAK1445364.1"/>
    <property type="molecule type" value="Genomic_DNA"/>
</dbReference>
<dbReference type="AlphaFoldDB" id="A0AAI9XDS0"/>
<organism evidence="2 3">
    <name type="scientific">Colletotrichum cuscutae</name>
    <dbReference type="NCBI Taxonomy" id="1209917"/>
    <lineage>
        <taxon>Eukaryota</taxon>
        <taxon>Fungi</taxon>
        <taxon>Dikarya</taxon>
        <taxon>Ascomycota</taxon>
        <taxon>Pezizomycotina</taxon>
        <taxon>Sordariomycetes</taxon>
        <taxon>Hypocreomycetidae</taxon>
        <taxon>Glomerellales</taxon>
        <taxon>Glomerellaceae</taxon>
        <taxon>Colletotrichum</taxon>
        <taxon>Colletotrichum acutatum species complex</taxon>
    </lineage>
</organism>
<proteinExistence type="predicted"/>
<accession>A0AAI9XDS0</accession>
<evidence type="ECO:0000313" key="3">
    <source>
        <dbReference type="Proteomes" id="UP001239213"/>
    </source>
</evidence>
<protein>
    <submittedName>
        <fullName evidence="2">Uncharacterized protein</fullName>
    </submittedName>
</protein>
<evidence type="ECO:0000313" key="2">
    <source>
        <dbReference type="EMBL" id="KAK1445364.1"/>
    </source>
</evidence>
<gene>
    <name evidence="2" type="ORF">CCUS01_12691</name>
</gene>
<comment type="caution">
    <text evidence="2">The sequence shown here is derived from an EMBL/GenBank/DDBJ whole genome shotgun (WGS) entry which is preliminary data.</text>
</comment>
<feature type="region of interest" description="Disordered" evidence="1">
    <location>
        <begin position="28"/>
        <end position="52"/>
    </location>
</feature>
<keyword evidence="3" id="KW-1185">Reference proteome</keyword>